<keyword evidence="1" id="KW-1133">Transmembrane helix</keyword>
<organism evidence="2">
    <name type="scientific">Pithovirus LCPAC101</name>
    <dbReference type="NCBI Taxonomy" id="2506586"/>
    <lineage>
        <taxon>Viruses</taxon>
        <taxon>Pithoviruses</taxon>
    </lineage>
</organism>
<protein>
    <submittedName>
        <fullName evidence="2">Uncharacterized protein</fullName>
    </submittedName>
</protein>
<keyword evidence="1" id="KW-0812">Transmembrane</keyword>
<feature type="transmembrane region" description="Helical" evidence="1">
    <location>
        <begin position="189"/>
        <end position="209"/>
    </location>
</feature>
<gene>
    <name evidence="2" type="ORF">LCPAC101_02680</name>
</gene>
<evidence type="ECO:0000256" key="1">
    <source>
        <dbReference type="SAM" id="Phobius"/>
    </source>
</evidence>
<feature type="transmembrane region" description="Helical" evidence="1">
    <location>
        <begin position="158"/>
        <end position="177"/>
    </location>
</feature>
<keyword evidence="1" id="KW-0472">Membrane</keyword>
<reference evidence="2" key="1">
    <citation type="journal article" date="2019" name="MBio">
        <title>Virus Genomes from Deep Sea Sediments Expand the Ocean Megavirome and Support Independent Origins of Viral Gigantism.</title>
        <authorList>
            <person name="Backstrom D."/>
            <person name="Yutin N."/>
            <person name="Jorgensen S.L."/>
            <person name="Dharamshi J."/>
            <person name="Homa F."/>
            <person name="Zaremba-Niedwiedzka K."/>
            <person name="Spang A."/>
            <person name="Wolf Y.I."/>
            <person name="Koonin E.V."/>
            <person name="Ettema T.J."/>
        </authorList>
    </citation>
    <scope>NUCLEOTIDE SEQUENCE</scope>
</reference>
<sequence length="355" mass="41653">MNVYDLIRLSGVVFNGIYLYNNTNELYEVEIYNIFLMLIMWNLIAFGYSIAINVFIHICKLYLPDNLFENIVKLLKYKFFETDRNKETDVKNEYICSILSTGIDCLFILTNTKLFPEWLHFMCTPLLSTFISLIYTIIKYNFNIANVVGTVLLHYTSYSLALNLPNIIIMTFINNIIIKNVQKISGPQIVKILIFVLQNIGFIPLGIYFYNDPFRLQLIDENEIMNFIVILFSCLVVTNIISIFGLVKTNNSDCDVKSEIYKFIKNKTIFTFIGVMGEEALFLPLYNDWYMYLGMFYTKIILSIIFGLVHIPGRNWKSSIFYIISTFILLQFNFSLINRMVGHYLYDIILFQLFF</sequence>
<feature type="transmembrane region" description="Helical" evidence="1">
    <location>
        <begin position="268"/>
        <end position="286"/>
    </location>
</feature>
<feature type="transmembrane region" description="Helical" evidence="1">
    <location>
        <begin position="224"/>
        <end position="247"/>
    </location>
</feature>
<proteinExistence type="predicted"/>
<accession>A0A481Z385</accession>
<evidence type="ECO:0000313" key="2">
    <source>
        <dbReference type="EMBL" id="QBK89985.1"/>
    </source>
</evidence>
<feature type="transmembrane region" description="Helical" evidence="1">
    <location>
        <begin position="292"/>
        <end position="312"/>
    </location>
</feature>
<dbReference type="EMBL" id="MK500451">
    <property type="protein sequence ID" value="QBK89985.1"/>
    <property type="molecule type" value="Genomic_DNA"/>
</dbReference>
<feature type="transmembrane region" description="Helical" evidence="1">
    <location>
        <begin position="31"/>
        <end position="56"/>
    </location>
</feature>
<name>A0A481Z385_9VIRU</name>
<feature type="transmembrane region" description="Helical" evidence="1">
    <location>
        <begin position="118"/>
        <end position="138"/>
    </location>
</feature>
<feature type="transmembrane region" description="Helical" evidence="1">
    <location>
        <begin position="319"/>
        <end position="337"/>
    </location>
</feature>